<dbReference type="OrthoDB" id="1670832at2759"/>
<dbReference type="GO" id="GO:0004857">
    <property type="term" value="F:enzyme inhibitor activity"/>
    <property type="evidence" value="ECO:0007669"/>
    <property type="project" value="InterPro"/>
</dbReference>
<dbReference type="KEGG" id="mnt:21388773"/>
<dbReference type="EMBL" id="KE343969">
    <property type="protein sequence ID" value="EXB49963.1"/>
    <property type="molecule type" value="Genomic_DNA"/>
</dbReference>
<dbReference type="AlphaFoldDB" id="W9QPU4"/>
<evidence type="ECO:0000256" key="1">
    <source>
        <dbReference type="ARBA" id="ARBA00006027"/>
    </source>
</evidence>
<keyword evidence="8" id="KW-0812">Transmembrane</keyword>
<evidence type="ECO:0000259" key="9">
    <source>
        <dbReference type="SMART" id="SM00856"/>
    </source>
</evidence>
<accession>W9QPU4</accession>
<evidence type="ECO:0000256" key="6">
    <source>
        <dbReference type="ARBA" id="ARBA00023180"/>
    </source>
</evidence>
<dbReference type="NCBIfam" id="TIGR01614">
    <property type="entry name" value="PME_inhib"/>
    <property type="match status" value="1"/>
</dbReference>
<dbReference type="GO" id="GO:0030599">
    <property type="term" value="F:pectinesterase activity"/>
    <property type="evidence" value="ECO:0007669"/>
    <property type="project" value="UniProtKB-EC"/>
</dbReference>
<dbReference type="InterPro" id="IPR051955">
    <property type="entry name" value="PME_Inhibitor"/>
</dbReference>
<evidence type="ECO:0000256" key="3">
    <source>
        <dbReference type="ARBA" id="ARBA00013229"/>
    </source>
</evidence>
<keyword evidence="8" id="KW-0472">Membrane</keyword>
<dbReference type="eggNOG" id="ENOG502RYZ1">
    <property type="taxonomic scope" value="Eukaryota"/>
</dbReference>
<comment type="similarity">
    <text evidence="2">In the C-terminal section; belongs to the pectinesterase family.</text>
</comment>
<protein>
    <recommendedName>
        <fullName evidence="3">pectinesterase</fullName>
        <ecNumber evidence="3">3.1.1.11</ecNumber>
    </recommendedName>
</protein>
<dbReference type="FunFam" id="1.20.140.40:FF:000010">
    <property type="entry name" value="Pectinesterase"/>
    <property type="match status" value="1"/>
</dbReference>
<comment type="similarity">
    <text evidence="7">Belongs to the PMEI family.</text>
</comment>
<dbReference type="SMART" id="SM00856">
    <property type="entry name" value="PMEI"/>
    <property type="match status" value="1"/>
</dbReference>
<keyword evidence="11" id="KW-1185">Reference proteome</keyword>
<dbReference type="STRING" id="981085.W9QPU4"/>
<sequence>MDSINFVKGYGKVTVNPNNLENQTQKPSHKRRRLIAISALLFLSLAIGLVIGALIHESATESPELPSLASNSADSTIRTICNFTRFPDACVSSMTAANNPPESDPKALLKLSVEVAITETSKLSSALESMNSGDAATRDCRDLVEEALSRLNDSAVAIVVGPGKGDDLTAEKMKDLQTWIGTAATDEETCLDGLEETGSAVFDEVKAKMDKSKEYISNALAIVANFHAILDKLKNTVHR</sequence>
<dbReference type="PANTHER" id="PTHR31080:SF303">
    <property type="entry name" value="PECTINESTERASE 1-LIKE"/>
    <property type="match status" value="1"/>
</dbReference>
<comment type="similarity">
    <text evidence="1">In the N-terminal section; belongs to the PMEI family.</text>
</comment>
<reference evidence="11" key="1">
    <citation type="submission" date="2013-01" db="EMBL/GenBank/DDBJ databases">
        <title>Draft Genome Sequence of a Mulberry Tree, Morus notabilis C.K. Schneid.</title>
        <authorList>
            <person name="He N."/>
            <person name="Zhao S."/>
        </authorList>
    </citation>
    <scope>NUCLEOTIDE SEQUENCE</scope>
</reference>
<dbReference type="SUPFAM" id="SSF101148">
    <property type="entry name" value="Plant invertase/pectin methylesterase inhibitor"/>
    <property type="match status" value="1"/>
</dbReference>
<organism evidence="10 11">
    <name type="scientific">Morus notabilis</name>
    <dbReference type="NCBI Taxonomy" id="981085"/>
    <lineage>
        <taxon>Eukaryota</taxon>
        <taxon>Viridiplantae</taxon>
        <taxon>Streptophyta</taxon>
        <taxon>Embryophyta</taxon>
        <taxon>Tracheophyta</taxon>
        <taxon>Spermatophyta</taxon>
        <taxon>Magnoliopsida</taxon>
        <taxon>eudicotyledons</taxon>
        <taxon>Gunneridae</taxon>
        <taxon>Pentapetalae</taxon>
        <taxon>rosids</taxon>
        <taxon>fabids</taxon>
        <taxon>Rosales</taxon>
        <taxon>Moraceae</taxon>
        <taxon>Moreae</taxon>
        <taxon>Morus</taxon>
    </lineage>
</organism>
<evidence type="ECO:0000256" key="8">
    <source>
        <dbReference type="SAM" id="Phobius"/>
    </source>
</evidence>
<keyword evidence="5" id="KW-1015">Disulfide bond</keyword>
<keyword evidence="8" id="KW-1133">Transmembrane helix</keyword>
<keyword evidence="6" id="KW-0325">Glycoprotein</keyword>
<dbReference type="EC" id="3.1.1.11" evidence="3"/>
<dbReference type="Gene3D" id="1.20.140.40">
    <property type="entry name" value="Invertase/pectin methylesterase inhibitor family protein"/>
    <property type="match status" value="1"/>
</dbReference>
<feature type="transmembrane region" description="Helical" evidence="8">
    <location>
        <begin position="34"/>
        <end position="55"/>
    </location>
</feature>
<evidence type="ECO:0000313" key="10">
    <source>
        <dbReference type="EMBL" id="EXB49963.1"/>
    </source>
</evidence>
<proteinExistence type="inferred from homology"/>
<name>W9QPU4_9ROSA</name>
<dbReference type="Proteomes" id="UP000030645">
    <property type="component" value="Unassembled WGS sequence"/>
</dbReference>
<dbReference type="Pfam" id="PF04043">
    <property type="entry name" value="PMEI"/>
    <property type="match status" value="1"/>
</dbReference>
<evidence type="ECO:0000256" key="4">
    <source>
        <dbReference type="ARBA" id="ARBA00022729"/>
    </source>
</evidence>
<evidence type="ECO:0000256" key="7">
    <source>
        <dbReference type="ARBA" id="ARBA00038471"/>
    </source>
</evidence>
<dbReference type="InterPro" id="IPR006501">
    <property type="entry name" value="Pectinesterase_inhib_dom"/>
</dbReference>
<gene>
    <name evidence="10" type="ORF">L484_005299</name>
</gene>
<evidence type="ECO:0000256" key="5">
    <source>
        <dbReference type="ARBA" id="ARBA00023157"/>
    </source>
</evidence>
<dbReference type="PANTHER" id="PTHR31080">
    <property type="entry name" value="PECTINESTERASE INHIBITOR-LIKE"/>
    <property type="match status" value="1"/>
</dbReference>
<evidence type="ECO:0000256" key="2">
    <source>
        <dbReference type="ARBA" id="ARBA00007786"/>
    </source>
</evidence>
<keyword evidence="4" id="KW-0732">Signal</keyword>
<dbReference type="CDD" id="cd15798">
    <property type="entry name" value="PMEI-like_3"/>
    <property type="match status" value="1"/>
</dbReference>
<dbReference type="InterPro" id="IPR035513">
    <property type="entry name" value="Invertase/methylesterase_inhib"/>
</dbReference>
<evidence type="ECO:0000313" key="11">
    <source>
        <dbReference type="Proteomes" id="UP000030645"/>
    </source>
</evidence>
<feature type="domain" description="Pectinesterase inhibitor" evidence="9">
    <location>
        <begin position="72"/>
        <end position="222"/>
    </location>
</feature>